<dbReference type="EMBL" id="JAAIJQ010000015">
    <property type="protein sequence ID" value="NEV61663.1"/>
    <property type="molecule type" value="Genomic_DNA"/>
</dbReference>
<feature type="compositionally biased region" description="Basic and acidic residues" evidence="1">
    <location>
        <begin position="171"/>
        <end position="195"/>
    </location>
</feature>
<organism evidence="2 3">
    <name type="scientific">Thiorhodococcus minor</name>
    <dbReference type="NCBI Taxonomy" id="57489"/>
    <lineage>
        <taxon>Bacteria</taxon>
        <taxon>Pseudomonadati</taxon>
        <taxon>Pseudomonadota</taxon>
        <taxon>Gammaproteobacteria</taxon>
        <taxon>Chromatiales</taxon>
        <taxon>Chromatiaceae</taxon>
        <taxon>Thiorhodococcus</taxon>
    </lineage>
</organism>
<keyword evidence="3" id="KW-1185">Reference proteome</keyword>
<gene>
    <name evidence="2" type="ORF">G3446_07130</name>
</gene>
<sequence length="254" mass="28821">MAKVKQWTEDDARYARDWLQRTDIKVNQPIQADDPNALAQQLKDTLTVTDWNRMLGAIRQRKHQAASDSVRITKSELKRLRSESQSNRQHNGKTDELDRLRAECLSQAGTISRLSRDRDILTGQLRKLDGAAATIERLRTDLAARDAEVQRLKAEVARAQEKVAAAAARESGYREQISRLESRPGQDERSVKRQADGIMPNRQADETSPRADRDRRILELPELSEIKVAEILKAEGIKCSARTVGNVRRRHSIA</sequence>
<dbReference type="Proteomes" id="UP000483379">
    <property type="component" value="Unassembled WGS sequence"/>
</dbReference>
<reference evidence="2 3" key="1">
    <citation type="submission" date="2020-02" db="EMBL/GenBank/DDBJ databases">
        <title>Genome sequences of Thiorhodococcus mannitoliphagus and Thiorhodococcus minor, purple sulfur photosynthetic bacteria in the gammaproteobacterial family, Chromatiaceae.</title>
        <authorList>
            <person name="Aviles F.A."/>
            <person name="Meyer T.E."/>
            <person name="Kyndt J.A."/>
        </authorList>
    </citation>
    <scope>NUCLEOTIDE SEQUENCE [LARGE SCALE GENOMIC DNA]</scope>
    <source>
        <strain evidence="2 3">DSM 11518</strain>
    </source>
</reference>
<comment type="caution">
    <text evidence="2">The sequence shown here is derived from an EMBL/GenBank/DDBJ whole genome shotgun (WGS) entry which is preliminary data.</text>
</comment>
<evidence type="ECO:0000256" key="1">
    <source>
        <dbReference type="SAM" id="MobiDB-lite"/>
    </source>
</evidence>
<evidence type="ECO:0000313" key="2">
    <source>
        <dbReference type="EMBL" id="NEV61663.1"/>
    </source>
</evidence>
<proteinExistence type="predicted"/>
<protein>
    <submittedName>
        <fullName evidence="2">Uncharacterized protein</fullName>
    </submittedName>
</protein>
<dbReference type="AlphaFoldDB" id="A0A6M0JYE1"/>
<feature type="region of interest" description="Disordered" evidence="1">
    <location>
        <begin position="167"/>
        <end position="214"/>
    </location>
</feature>
<accession>A0A6M0JYE1</accession>
<dbReference type="RefSeq" id="WP_164452111.1">
    <property type="nucleotide sequence ID" value="NZ_JAAIJQ010000015.1"/>
</dbReference>
<evidence type="ECO:0000313" key="3">
    <source>
        <dbReference type="Proteomes" id="UP000483379"/>
    </source>
</evidence>
<feature type="compositionally biased region" description="Basic and acidic residues" evidence="1">
    <location>
        <begin position="203"/>
        <end position="214"/>
    </location>
</feature>
<name>A0A6M0JYE1_9GAMM</name>